<sequence>MKRGSCTTLPSSTDGGDGSEITHFVILVPGTGPHREDEKPKGSFLKKAKKFRETLQDTCRREFPDTGATIEMVPIDYHADMQGLETTSRRMAKATLPSIPWIRTMDNEVIGDILYYFSMFHGRRMLEMVIGKLNSAYCAFLEANPGFKGTVNLVAHSLGGIVCYEILYFMNQIDRIGQAMQGNVEMERYRNLPRLKFIPDRLFTMGSPIGGTMVFRNLTMNEFHMGPVGFHNIFHPFDPFGYRTEPLHDDFYADIAAVPVTAARQSDRPMHNSGSNHGWTRHLSLSESMGDLGKNVLDAVALAPVTLMGAVRWAAKSSVALPISTVASKVGNKRRESLDLGRPSKQADDNGSLHLHRRKTFFGLPSTNPHHHHRPNKVDATSSTIARTHFRRRSFSRLLPSFKGFSFGSHTRNNSLVYDGDGNEQIKAAIESMPVASTNKTDDLDGYGEPEDRLSESPQSSSSSALSLMSLAASSHLAATAGVLAASESPATTDPAMPSHTNPSHLPADTKQNTSTDHPTSDHSRRQADARPTGTVDDIATDDMFGQLIRIFGPSRPPNRQQQMAESQGLPLSSKLLAARRTAASQVTRGGASLRVTNTVPLDLNGLATCPPEISDAAANQEAPADQTSAVPVCAVNVRTPPDLRIRRANSLPHKNDVALVYLRPDNMLPMLSRRSTTAPAKSPVPMIGRSSSMADTQSAVHQIAAADQSTNVSEEASGREKEMLQQDQQLADDQMEAHPLPYSERMDYIIPFTKRHLQNEYWLGFHAHFSYWTSKEVIFHILHHMICNPASKLSRSNSSFTDIQM</sequence>
<feature type="domain" description="DDHD" evidence="2">
    <location>
        <begin position="195"/>
        <end position="788"/>
    </location>
</feature>
<feature type="region of interest" description="Disordered" evidence="1">
    <location>
        <begin position="1"/>
        <end position="20"/>
    </location>
</feature>
<dbReference type="SUPFAM" id="SSF53474">
    <property type="entry name" value="alpha/beta-Hydrolases"/>
    <property type="match status" value="1"/>
</dbReference>
<dbReference type="PANTHER" id="PTHR23509:SF10">
    <property type="entry name" value="LD21067P"/>
    <property type="match status" value="1"/>
</dbReference>
<dbReference type="PANTHER" id="PTHR23509">
    <property type="entry name" value="PA-PL1 PHOSPHOLIPASE FAMILY"/>
    <property type="match status" value="1"/>
</dbReference>
<reference evidence="3" key="1">
    <citation type="submission" date="2022-07" db="EMBL/GenBank/DDBJ databases">
        <title>Phylogenomic reconstructions and comparative analyses of Kickxellomycotina fungi.</title>
        <authorList>
            <person name="Reynolds N.K."/>
            <person name="Stajich J.E."/>
            <person name="Barry K."/>
            <person name="Grigoriev I.V."/>
            <person name="Crous P."/>
            <person name="Smith M.E."/>
        </authorList>
    </citation>
    <scope>NUCLEOTIDE SEQUENCE</scope>
    <source>
        <strain evidence="3">NBRC 105413</strain>
    </source>
</reference>
<accession>A0A9W8CMP1</accession>
<dbReference type="GO" id="GO:0005737">
    <property type="term" value="C:cytoplasm"/>
    <property type="evidence" value="ECO:0007669"/>
    <property type="project" value="TreeGrafter"/>
</dbReference>
<feature type="region of interest" description="Disordered" evidence="1">
    <location>
        <begin position="332"/>
        <end position="351"/>
    </location>
</feature>
<evidence type="ECO:0000313" key="3">
    <source>
        <dbReference type="EMBL" id="KAJ1648019.1"/>
    </source>
</evidence>
<feature type="region of interest" description="Disordered" evidence="1">
    <location>
        <begin position="431"/>
        <end position="462"/>
    </location>
</feature>
<protein>
    <recommendedName>
        <fullName evidence="2">DDHD domain-containing protein</fullName>
    </recommendedName>
</protein>
<evidence type="ECO:0000313" key="4">
    <source>
        <dbReference type="Proteomes" id="UP001145021"/>
    </source>
</evidence>
<dbReference type="PROSITE" id="PS51043">
    <property type="entry name" value="DDHD"/>
    <property type="match status" value="1"/>
</dbReference>
<comment type="caution">
    <text evidence="3">The sequence shown here is derived from an EMBL/GenBank/DDBJ whole genome shotgun (WGS) entry which is preliminary data.</text>
</comment>
<dbReference type="InterPro" id="IPR058055">
    <property type="entry name" value="PA-PLA1"/>
</dbReference>
<gene>
    <name evidence="3" type="ORF">LPJ64_000636</name>
</gene>
<dbReference type="InterPro" id="IPR004177">
    <property type="entry name" value="DDHD_dom"/>
</dbReference>
<feature type="compositionally biased region" description="Polar residues" evidence="1">
    <location>
        <begin position="1"/>
        <end position="14"/>
    </location>
</feature>
<organism evidence="3 4">
    <name type="scientific">Coemansia asiatica</name>
    <dbReference type="NCBI Taxonomy" id="1052880"/>
    <lineage>
        <taxon>Eukaryota</taxon>
        <taxon>Fungi</taxon>
        <taxon>Fungi incertae sedis</taxon>
        <taxon>Zoopagomycota</taxon>
        <taxon>Kickxellomycotina</taxon>
        <taxon>Kickxellomycetes</taxon>
        <taxon>Kickxellales</taxon>
        <taxon>Kickxellaceae</taxon>
        <taxon>Coemansia</taxon>
    </lineage>
</organism>
<evidence type="ECO:0000256" key="1">
    <source>
        <dbReference type="SAM" id="MobiDB-lite"/>
    </source>
</evidence>
<dbReference type="InterPro" id="IPR029058">
    <property type="entry name" value="AB_hydrolase_fold"/>
</dbReference>
<dbReference type="AlphaFoldDB" id="A0A9W8CMP1"/>
<feature type="region of interest" description="Disordered" evidence="1">
    <location>
        <begin position="486"/>
        <end position="540"/>
    </location>
</feature>
<dbReference type="GO" id="GO:0046872">
    <property type="term" value="F:metal ion binding"/>
    <property type="evidence" value="ECO:0007669"/>
    <property type="project" value="InterPro"/>
</dbReference>
<dbReference type="EMBL" id="JANBOH010000013">
    <property type="protein sequence ID" value="KAJ1648019.1"/>
    <property type="molecule type" value="Genomic_DNA"/>
</dbReference>
<feature type="compositionally biased region" description="Basic and acidic residues" evidence="1">
    <location>
        <begin position="519"/>
        <end position="529"/>
    </location>
</feature>
<dbReference type="Pfam" id="PF02862">
    <property type="entry name" value="DDHD"/>
    <property type="match status" value="2"/>
</dbReference>
<keyword evidence="4" id="KW-1185">Reference proteome</keyword>
<evidence type="ECO:0000259" key="2">
    <source>
        <dbReference type="PROSITE" id="PS51043"/>
    </source>
</evidence>
<feature type="compositionally biased region" description="Polar residues" evidence="1">
    <location>
        <begin position="499"/>
        <end position="518"/>
    </location>
</feature>
<dbReference type="Proteomes" id="UP001145021">
    <property type="component" value="Unassembled WGS sequence"/>
</dbReference>
<name>A0A9W8CMP1_9FUNG</name>
<dbReference type="SMART" id="SM01127">
    <property type="entry name" value="DDHD"/>
    <property type="match status" value="1"/>
</dbReference>
<proteinExistence type="predicted"/>
<dbReference type="GO" id="GO:0004620">
    <property type="term" value="F:phospholipase activity"/>
    <property type="evidence" value="ECO:0007669"/>
    <property type="project" value="TreeGrafter"/>
</dbReference>